<comment type="caution">
    <text evidence="3">The sequence shown here is derived from an EMBL/GenBank/DDBJ whole genome shotgun (WGS) entry which is preliminary data.</text>
</comment>
<dbReference type="EMBL" id="JSYL01000001">
    <property type="protein sequence ID" value="KIA90646.1"/>
    <property type="molecule type" value="Genomic_DNA"/>
</dbReference>
<evidence type="ECO:0000259" key="2">
    <source>
        <dbReference type="Pfam" id="PF06057"/>
    </source>
</evidence>
<reference evidence="3 4" key="1">
    <citation type="submission" date="2014-10" db="EMBL/GenBank/DDBJ databases">
        <title>Kaistella jeonii genome.</title>
        <authorList>
            <person name="Clayton J.T."/>
            <person name="Newman J.D."/>
        </authorList>
    </citation>
    <scope>NUCLEOTIDE SEQUENCE [LARGE SCALE GENOMIC DNA]</scope>
    <source>
        <strain evidence="3 4">DSM 17048</strain>
    </source>
</reference>
<dbReference type="InterPro" id="IPR010333">
    <property type="entry name" value="VirJ"/>
</dbReference>
<accession>A0A0C1D1G9</accession>
<dbReference type="AlphaFoldDB" id="A0A0C1D1G9"/>
<organism evidence="3 4">
    <name type="scientific">Kaistella jeonii</name>
    <dbReference type="NCBI Taxonomy" id="266749"/>
    <lineage>
        <taxon>Bacteria</taxon>
        <taxon>Pseudomonadati</taxon>
        <taxon>Bacteroidota</taxon>
        <taxon>Flavobacteriia</taxon>
        <taxon>Flavobacteriales</taxon>
        <taxon>Weeksellaceae</taxon>
        <taxon>Chryseobacterium group</taxon>
        <taxon>Kaistella</taxon>
    </lineage>
</organism>
<evidence type="ECO:0000256" key="1">
    <source>
        <dbReference type="SAM" id="SignalP"/>
    </source>
</evidence>
<dbReference type="STRING" id="266749.SAMN05421876_101153"/>
<feature type="chain" id="PRO_5030004884" description="Bacterial virulence domain-containing protein" evidence="1">
    <location>
        <begin position="24"/>
        <end position="223"/>
    </location>
</feature>
<dbReference type="SUPFAM" id="SSF53474">
    <property type="entry name" value="alpha/beta-Hydrolases"/>
    <property type="match status" value="1"/>
</dbReference>
<dbReference type="RefSeq" id="WP_039347883.1">
    <property type="nucleotide sequence ID" value="NZ_FOLA01000001.1"/>
</dbReference>
<gene>
    <name evidence="3" type="ORF">OA86_01845</name>
</gene>
<dbReference type="ESTHER" id="9flao-a0a0c1d1g9">
    <property type="family name" value="VirJ"/>
</dbReference>
<dbReference type="Proteomes" id="UP000031473">
    <property type="component" value="Unassembled WGS sequence"/>
</dbReference>
<keyword evidence="1" id="KW-0732">Signal</keyword>
<dbReference type="InterPro" id="IPR029058">
    <property type="entry name" value="AB_hydrolase_fold"/>
</dbReference>
<dbReference type="Pfam" id="PF06057">
    <property type="entry name" value="VirJ"/>
    <property type="match status" value="1"/>
</dbReference>
<evidence type="ECO:0000313" key="4">
    <source>
        <dbReference type="Proteomes" id="UP000031473"/>
    </source>
</evidence>
<dbReference type="OrthoDB" id="641022at2"/>
<evidence type="ECO:0000313" key="3">
    <source>
        <dbReference type="EMBL" id="KIA90646.1"/>
    </source>
</evidence>
<sequence>MKKLVKILSLTSLFLLFSCSDDSSFPVTEWNSNSSKPIIFYVSGDAGFNTFSNTFGQELHRYGYDVFALNTKKYFWNKKTPLQASQDSEKYLKQIIKNRTNKKIIMIGYSYGADVSPFIYNRFDPEFQKNIQQLIIIGPSKVNDFEIHLEEYITGHMEHGYSVTNEINQIKNVPFTLVVSDFENRYFPRKEITLRGYRFLHIPGDHHFGGNTKMLADTLVKYF</sequence>
<name>A0A0C1D1G9_9FLAO</name>
<protein>
    <recommendedName>
        <fullName evidence="2">Bacterial virulence domain-containing protein</fullName>
    </recommendedName>
</protein>
<feature type="signal peptide" evidence="1">
    <location>
        <begin position="1"/>
        <end position="23"/>
    </location>
</feature>
<feature type="domain" description="Bacterial virulence" evidence="2">
    <location>
        <begin position="40"/>
        <end position="221"/>
    </location>
</feature>
<proteinExistence type="predicted"/>
<dbReference type="PROSITE" id="PS51257">
    <property type="entry name" value="PROKAR_LIPOPROTEIN"/>
    <property type="match status" value="1"/>
</dbReference>
<keyword evidence="4" id="KW-1185">Reference proteome</keyword>
<dbReference type="Gene3D" id="3.40.50.1820">
    <property type="entry name" value="alpha/beta hydrolase"/>
    <property type="match status" value="1"/>
</dbReference>